<feature type="transmembrane region" description="Helical" evidence="1">
    <location>
        <begin position="27"/>
        <end position="48"/>
    </location>
</feature>
<proteinExistence type="predicted"/>
<sequence length="154" mass="17845">MKKHLRDTVVLLVFIGIMYLNNNYKTYILLAIYFLMILILCGLLKYAVKKDWEFNNIAKNAIIIFLALFFVLPNSIANHITKYFVAKNQSKICGIVSQINKPSLGHNTFNLENNASNFKLNIYDNLSIGDKVCVTYNPNEKWYGYAYVFKLDKL</sequence>
<name>A0A378TQY9_MORLA</name>
<keyword evidence="1" id="KW-0812">Transmembrane</keyword>
<protein>
    <submittedName>
        <fullName evidence="2">Uncharacterized protein</fullName>
    </submittedName>
</protein>
<dbReference type="Proteomes" id="UP000254437">
    <property type="component" value="Unassembled WGS sequence"/>
</dbReference>
<reference evidence="2 3" key="1">
    <citation type="submission" date="2018-06" db="EMBL/GenBank/DDBJ databases">
        <authorList>
            <consortium name="Pathogen Informatics"/>
            <person name="Doyle S."/>
        </authorList>
    </citation>
    <scope>NUCLEOTIDE SEQUENCE [LARGE SCALE GENOMIC DNA]</scope>
    <source>
        <strain evidence="2 3">NCTC10359</strain>
    </source>
</reference>
<dbReference type="RefSeq" id="WP_115007256.1">
    <property type="nucleotide sequence ID" value="NZ_UGQU01000002.1"/>
</dbReference>
<organism evidence="2 3">
    <name type="scientific">Moraxella lacunata</name>
    <dbReference type="NCBI Taxonomy" id="477"/>
    <lineage>
        <taxon>Bacteria</taxon>
        <taxon>Pseudomonadati</taxon>
        <taxon>Pseudomonadota</taxon>
        <taxon>Gammaproteobacteria</taxon>
        <taxon>Moraxellales</taxon>
        <taxon>Moraxellaceae</taxon>
        <taxon>Moraxella</taxon>
    </lineage>
</organism>
<feature type="transmembrane region" description="Helical" evidence="1">
    <location>
        <begin position="60"/>
        <end position="80"/>
    </location>
</feature>
<keyword evidence="1" id="KW-0472">Membrane</keyword>
<evidence type="ECO:0000313" key="2">
    <source>
        <dbReference type="EMBL" id="STZ63218.1"/>
    </source>
</evidence>
<evidence type="ECO:0000313" key="3">
    <source>
        <dbReference type="Proteomes" id="UP000254437"/>
    </source>
</evidence>
<gene>
    <name evidence="2" type="ORF">NCTC10359_01642</name>
</gene>
<dbReference type="AlphaFoldDB" id="A0A378TQY9"/>
<dbReference type="EMBL" id="UGQU01000002">
    <property type="protein sequence ID" value="STZ63218.1"/>
    <property type="molecule type" value="Genomic_DNA"/>
</dbReference>
<keyword evidence="1" id="KW-1133">Transmembrane helix</keyword>
<accession>A0A378TQY9</accession>
<evidence type="ECO:0000256" key="1">
    <source>
        <dbReference type="SAM" id="Phobius"/>
    </source>
</evidence>